<feature type="transmembrane region" description="Helical" evidence="1">
    <location>
        <begin position="27"/>
        <end position="49"/>
    </location>
</feature>
<dbReference type="EMBL" id="BARU01034002">
    <property type="protein sequence ID" value="GAH73836.1"/>
    <property type="molecule type" value="Genomic_DNA"/>
</dbReference>
<dbReference type="AlphaFoldDB" id="X1HUI3"/>
<keyword evidence="1" id="KW-0472">Membrane</keyword>
<evidence type="ECO:0000256" key="1">
    <source>
        <dbReference type="SAM" id="Phobius"/>
    </source>
</evidence>
<organism evidence="2">
    <name type="scientific">marine sediment metagenome</name>
    <dbReference type="NCBI Taxonomy" id="412755"/>
    <lineage>
        <taxon>unclassified sequences</taxon>
        <taxon>metagenomes</taxon>
        <taxon>ecological metagenomes</taxon>
    </lineage>
</organism>
<keyword evidence="1" id="KW-0812">Transmembrane</keyword>
<accession>X1HUI3</accession>
<sequence length="57" mass="6395">MSELFNFVTNYWHTISTYIPGFLRASLIVLELTVGTVLLSWAFGLIAALGKSSRFKI</sequence>
<keyword evidence="1" id="KW-1133">Transmembrane helix</keyword>
<reference evidence="2" key="1">
    <citation type="journal article" date="2014" name="Front. Microbiol.">
        <title>High frequency of phylogenetically diverse reductive dehalogenase-homologous genes in deep subseafloor sedimentary metagenomes.</title>
        <authorList>
            <person name="Kawai M."/>
            <person name="Futagami T."/>
            <person name="Toyoda A."/>
            <person name="Takaki Y."/>
            <person name="Nishi S."/>
            <person name="Hori S."/>
            <person name="Arai W."/>
            <person name="Tsubouchi T."/>
            <person name="Morono Y."/>
            <person name="Uchiyama I."/>
            <person name="Ito T."/>
            <person name="Fujiyama A."/>
            <person name="Inagaki F."/>
            <person name="Takami H."/>
        </authorList>
    </citation>
    <scope>NUCLEOTIDE SEQUENCE</scope>
    <source>
        <strain evidence="2">Expedition CK06-06</strain>
    </source>
</reference>
<protein>
    <submittedName>
        <fullName evidence="2">Uncharacterized protein</fullName>
    </submittedName>
</protein>
<evidence type="ECO:0000313" key="2">
    <source>
        <dbReference type="EMBL" id="GAH73836.1"/>
    </source>
</evidence>
<gene>
    <name evidence="2" type="ORF">S03H2_53421</name>
</gene>
<name>X1HUI3_9ZZZZ</name>
<proteinExistence type="predicted"/>
<feature type="non-terminal residue" evidence="2">
    <location>
        <position position="57"/>
    </location>
</feature>
<comment type="caution">
    <text evidence="2">The sequence shown here is derived from an EMBL/GenBank/DDBJ whole genome shotgun (WGS) entry which is preliminary data.</text>
</comment>